<comment type="caution">
    <text evidence="3">The sequence shown here is derived from an EMBL/GenBank/DDBJ whole genome shotgun (WGS) entry which is preliminary data.</text>
</comment>
<proteinExistence type="predicted"/>
<feature type="signal peptide" evidence="2">
    <location>
        <begin position="1"/>
        <end position="21"/>
    </location>
</feature>
<feature type="compositionally biased region" description="Basic and acidic residues" evidence="1">
    <location>
        <begin position="132"/>
        <end position="144"/>
    </location>
</feature>
<evidence type="ECO:0000313" key="4">
    <source>
        <dbReference type="Proteomes" id="UP000292702"/>
    </source>
</evidence>
<feature type="compositionally biased region" description="Basic and acidic residues" evidence="1">
    <location>
        <begin position="60"/>
        <end position="88"/>
    </location>
</feature>
<reference evidence="3 4" key="1">
    <citation type="submission" date="2018-11" db="EMBL/GenBank/DDBJ databases">
        <title>Genome assembly of Steccherinum ochraceum LE-BIN_3174, the white-rot fungus of the Steccherinaceae family (The Residual Polyporoid clade, Polyporales, Basidiomycota).</title>
        <authorList>
            <person name="Fedorova T.V."/>
            <person name="Glazunova O.A."/>
            <person name="Landesman E.O."/>
            <person name="Moiseenko K.V."/>
            <person name="Psurtseva N.V."/>
            <person name="Savinova O.S."/>
            <person name="Shakhova N.V."/>
            <person name="Tyazhelova T.V."/>
            <person name="Vasina D.V."/>
        </authorList>
    </citation>
    <scope>NUCLEOTIDE SEQUENCE [LARGE SCALE GENOMIC DNA]</scope>
    <source>
        <strain evidence="3 4">LE-BIN_3174</strain>
    </source>
</reference>
<evidence type="ECO:0000313" key="3">
    <source>
        <dbReference type="EMBL" id="TCD66137.1"/>
    </source>
</evidence>
<evidence type="ECO:0000256" key="1">
    <source>
        <dbReference type="SAM" id="MobiDB-lite"/>
    </source>
</evidence>
<organism evidence="3 4">
    <name type="scientific">Steccherinum ochraceum</name>
    <dbReference type="NCBI Taxonomy" id="92696"/>
    <lineage>
        <taxon>Eukaryota</taxon>
        <taxon>Fungi</taxon>
        <taxon>Dikarya</taxon>
        <taxon>Basidiomycota</taxon>
        <taxon>Agaricomycotina</taxon>
        <taxon>Agaricomycetes</taxon>
        <taxon>Polyporales</taxon>
        <taxon>Steccherinaceae</taxon>
        <taxon>Steccherinum</taxon>
    </lineage>
</organism>
<dbReference type="Proteomes" id="UP000292702">
    <property type="component" value="Unassembled WGS sequence"/>
</dbReference>
<name>A0A4V2MWG2_9APHY</name>
<sequence length="204" mass="21846">MRFIAALTALAVTVSATVALAAPLRRVPEQSVYARDDLPESLTARDTRWTLNKPEKRVDGVDAEAEAKRKAKHREAQAKHMEKPKTGEQIEAIKASNRKASAKYTANMTPEQKAAKQAGNKVAKAKFAAKPRTAEEMQAKKDAQKAATARWRAAKQKAAAAAPEAGPAPPPSPPPPSPPPRPITPVTVAVNRGTANPQDIFGPR</sequence>
<feature type="compositionally biased region" description="Low complexity" evidence="1">
    <location>
        <begin position="145"/>
        <end position="165"/>
    </location>
</feature>
<feature type="compositionally biased region" description="Pro residues" evidence="1">
    <location>
        <begin position="166"/>
        <end position="183"/>
    </location>
</feature>
<keyword evidence="4" id="KW-1185">Reference proteome</keyword>
<keyword evidence="2" id="KW-0732">Signal</keyword>
<dbReference type="AlphaFoldDB" id="A0A4V2MWG2"/>
<accession>A0A4V2MWG2</accession>
<gene>
    <name evidence="3" type="ORF">EIP91_001746</name>
</gene>
<feature type="chain" id="PRO_5020788624" evidence="2">
    <location>
        <begin position="22"/>
        <end position="204"/>
    </location>
</feature>
<dbReference type="EMBL" id="RWJN01000148">
    <property type="protein sequence ID" value="TCD66137.1"/>
    <property type="molecule type" value="Genomic_DNA"/>
</dbReference>
<evidence type="ECO:0000256" key="2">
    <source>
        <dbReference type="SAM" id="SignalP"/>
    </source>
</evidence>
<protein>
    <submittedName>
        <fullName evidence="3">Uncharacterized protein</fullName>
    </submittedName>
</protein>
<feature type="region of interest" description="Disordered" evidence="1">
    <location>
        <begin position="60"/>
        <end position="204"/>
    </location>
</feature>